<comment type="caution">
    <text evidence="1">The sequence shown here is derived from an EMBL/GenBank/DDBJ whole genome shotgun (WGS) entry which is preliminary data.</text>
</comment>
<keyword evidence="2" id="KW-1185">Reference proteome</keyword>
<accession>A0ABP8BBK1</accession>
<proteinExistence type="predicted"/>
<dbReference type="Proteomes" id="UP001501251">
    <property type="component" value="Unassembled WGS sequence"/>
</dbReference>
<evidence type="ECO:0000313" key="2">
    <source>
        <dbReference type="Proteomes" id="UP001501251"/>
    </source>
</evidence>
<gene>
    <name evidence="1" type="ORF">GCM10022252_59270</name>
</gene>
<name>A0ABP8BBK1_9ACTN</name>
<organism evidence="1 2">
    <name type="scientific">Streptosporangium oxazolinicum</name>
    <dbReference type="NCBI Taxonomy" id="909287"/>
    <lineage>
        <taxon>Bacteria</taxon>
        <taxon>Bacillati</taxon>
        <taxon>Actinomycetota</taxon>
        <taxon>Actinomycetes</taxon>
        <taxon>Streptosporangiales</taxon>
        <taxon>Streptosporangiaceae</taxon>
        <taxon>Streptosporangium</taxon>
    </lineage>
</organism>
<evidence type="ECO:0000313" key="1">
    <source>
        <dbReference type="EMBL" id="GAA4202703.1"/>
    </source>
</evidence>
<dbReference type="EMBL" id="BAABAQ010000012">
    <property type="protein sequence ID" value="GAA4202703.1"/>
    <property type="molecule type" value="Genomic_DNA"/>
</dbReference>
<protein>
    <submittedName>
        <fullName evidence="1">Uncharacterized protein</fullName>
    </submittedName>
</protein>
<dbReference type="RefSeq" id="WP_344921399.1">
    <property type="nucleotide sequence ID" value="NZ_BAABAQ010000012.1"/>
</dbReference>
<reference evidence="2" key="1">
    <citation type="journal article" date="2019" name="Int. J. Syst. Evol. Microbiol.">
        <title>The Global Catalogue of Microorganisms (GCM) 10K type strain sequencing project: providing services to taxonomists for standard genome sequencing and annotation.</title>
        <authorList>
            <consortium name="The Broad Institute Genomics Platform"/>
            <consortium name="The Broad Institute Genome Sequencing Center for Infectious Disease"/>
            <person name="Wu L."/>
            <person name="Ma J."/>
        </authorList>
    </citation>
    <scope>NUCLEOTIDE SEQUENCE [LARGE SCALE GENOMIC DNA]</scope>
    <source>
        <strain evidence="2">JCM 17388</strain>
    </source>
</reference>
<sequence>MTVAPTGRRVGAGVLERRYRWLLRAYPRAYRKGYEGELVAILLATAEPGRTVPSARESLALLLGGLRARVIGTTERPAWADDRLRSAGDYQAMMKYREKYGFGMFAKYVYPDDPQARAGSTSELVSSPRVQADLKLQRSMSETQRAQWVIANETCYSEAIKELTGRTVTGEQDLWRQMGEISKRFRAGEIDGDPELVRLARDYGDCLRDRGVRVTSLKPTEVEMSAPSHFEAGLGAAAQLRDSVKGGIYTPAFSAEEAAPHLAREVKAAIEDLECGKDFYAAHRPKDDEVSKKVSRELGVSEALL</sequence>